<dbReference type="Proteomes" id="UP000000442">
    <property type="component" value="Chromosome"/>
</dbReference>
<dbReference type="PANTHER" id="PTHR43429:SF3">
    <property type="entry name" value="NITRITE REDUCTASE [NAD(P)H]"/>
    <property type="match status" value="1"/>
</dbReference>
<dbReference type="InterPro" id="IPR016156">
    <property type="entry name" value="FAD/NAD-linked_Rdtase_dimer_sf"/>
</dbReference>
<comment type="similarity">
    <text evidence="2">Belongs to the FAD-dependent oxidoreductase family.</text>
</comment>
<evidence type="ECO:0000256" key="2">
    <source>
        <dbReference type="ARBA" id="ARBA00006442"/>
    </source>
</evidence>
<keyword evidence="4" id="KW-0274">FAD</keyword>
<evidence type="ECO:0000313" key="6">
    <source>
        <dbReference type="EMBL" id="ACN17398.1"/>
    </source>
</evidence>
<dbReference type="Gene3D" id="3.30.390.30">
    <property type="match status" value="1"/>
</dbReference>
<evidence type="ECO:0000256" key="3">
    <source>
        <dbReference type="ARBA" id="ARBA00022630"/>
    </source>
</evidence>
<organism evidence="6 7">
    <name type="scientific">Desulforapulum autotrophicum (strain ATCC 43914 / DSM 3382 / VKM B-1955 / HRM2)</name>
    <name type="common">Desulfobacterium autotrophicum</name>
    <dbReference type="NCBI Taxonomy" id="177437"/>
    <lineage>
        <taxon>Bacteria</taxon>
        <taxon>Pseudomonadati</taxon>
        <taxon>Thermodesulfobacteriota</taxon>
        <taxon>Desulfobacteria</taxon>
        <taxon>Desulfobacterales</taxon>
        <taxon>Desulfobacteraceae</taxon>
        <taxon>Desulforapulum</taxon>
    </lineage>
</organism>
<evidence type="ECO:0000313" key="7">
    <source>
        <dbReference type="Proteomes" id="UP000000442"/>
    </source>
</evidence>
<name>C0QDX7_DESAH</name>
<keyword evidence="3" id="KW-0285">Flavoprotein</keyword>
<gene>
    <name evidence="6" type="primary">nox3</name>
    <name evidence="6" type="ordered locus">HRM2_43420</name>
</gene>
<dbReference type="GO" id="GO:0016491">
    <property type="term" value="F:oxidoreductase activity"/>
    <property type="evidence" value="ECO:0007669"/>
    <property type="project" value="UniProtKB-KW"/>
</dbReference>
<proteinExistence type="inferred from homology"/>
<keyword evidence="7" id="KW-1185">Reference proteome</keyword>
<feature type="domain" description="FAD/NAD(P)-binding" evidence="5">
    <location>
        <begin position="33"/>
        <end position="331"/>
    </location>
</feature>
<evidence type="ECO:0000259" key="5">
    <source>
        <dbReference type="Pfam" id="PF07992"/>
    </source>
</evidence>
<dbReference type="InterPro" id="IPR050260">
    <property type="entry name" value="FAD-bd_OxRdtase"/>
</dbReference>
<dbReference type="PRINTS" id="PR00368">
    <property type="entry name" value="FADPNR"/>
</dbReference>
<evidence type="ECO:0000256" key="1">
    <source>
        <dbReference type="ARBA" id="ARBA00001974"/>
    </source>
</evidence>
<evidence type="ECO:0000256" key="4">
    <source>
        <dbReference type="ARBA" id="ARBA00022827"/>
    </source>
</evidence>
<dbReference type="STRING" id="177437.HRM2_43420"/>
<dbReference type="eggNOG" id="COG1251">
    <property type="taxonomic scope" value="Bacteria"/>
</dbReference>
<reference evidence="6 7" key="1">
    <citation type="journal article" date="2009" name="Environ. Microbiol.">
        <title>Genome sequence of Desulfobacterium autotrophicum HRM2, a marine sulfate reducer oxidizing organic carbon completely to carbon dioxide.</title>
        <authorList>
            <person name="Strittmatter A.W."/>
            <person name="Liesegang H."/>
            <person name="Rabus R."/>
            <person name="Decker I."/>
            <person name="Amann J."/>
            <person name="Andres S."/>
            <person name="Henne A."/>
            <person name="Fricke W.F."/>
            <person name="Martinez-Arias R."/>
            <person name="Bartels D."/>
            <person name="Goesmann A."/>
            <person name="Krause L."/>
            <person name="Puehler A."/>
            <person name="Klenk H.P."/>
            <person name="Richter M."/>
            <person name="Schuler M."/>
            <person name="Gloeckner F.O."/>
            <person name="Meyerdierks A."/>
            <person name="Gottschalk G."/>
            <person name="Amann R."/>
        </authorList>
    </citation>
    <scope>NUCLEOTIDE SEQUENCE [LARGE SCALE GENOMIC DNA]</scope>
    <source>
        <strain evidence="7">ATCC 43914 / DSM 3382 / HRM2</strain>
    </source>
</reference>
<dbReference type="InterPro" id="IPR023753">
    <property type="entry name" value="FAD/NAD-binding_dom"/>
</dbReference>
<sequence length="442" mass="47870">MKPFLSIPNLFENRPHKSLPGPKENDVDRNATQYLIVGGSAAGMAAAHTIRSHDPMAPVTVLTDETDKPYFRPMIPFVVSGKKKSQDMAMEGCGPYVGKDIFVKTDSRVVSVDTDSHRVFLENNQVFNYGKILFATGSRPFIPPDIKGTESNGVFALRTLAHARKMNARAAQTQHAVLLGGGLLNLKAAFALLERGIKVTLVVYSPQVLSQLMDAEDAVLIRNALDDAGLEIRTGTAAVEIESDNSGVRGIVLDDHTKISCQMVCIGKGVRPNVEFLENSKIKLEKGIVADIHTACSQSDTFAAGDVAVTHDPVSGKPVMTALWTNAVEMGRCAGLNMAGLPTAYAGTFGILNATQIANMPFVSMGLVHTKDLDCEIFRSGGQGSFRKMVFSSDGRHLIGMVLIGDISNAGLYRHVIQGKKLVEKFKHHIIGHNLHWGHFIK</sequence>
<dbReference type="EC" id="1.6.99.3" evidence="6"/>
<dbReference type="OrthoDB" id="9768666at2"/>
<keyword evidence="6" id="KW-0560">Oxidoreductase</keyword>
<comment type="cofactor">
    <cofactor evidence="1">
        <name>FAD</name>
        <dbReference type="ChEBI" id="CHEBI:57692"/>
    </cofactor>
</comment>
<dbReference type="HOGENOM" id="CLU_003291_4_4_7"/>
<protein>
    <submittedName>
        <fullName evidence="6">Nox3</fullName>
        <ecNumber evidence="6">1.6.99.3</ecNumber>
    </submittedName>
</protein>
<accession>C0QDX7</accession>
<dbReference type="PANTHER" id="PTHR43429">
    <property type="entry name" value="PYRIDINE NUCLEOTIDE-DISULFIDE OXIDOREDUCTASE DOMAIN-CONTAINING"/>
    <property type="match status" value="1"/>
</dbReference>
<dbReference type="KEGG" id="dat:HRM2_43420"/>
<dbReference type="Pfam" id="PF07992">
    <property type="entry name" value="Pyr_redox_2"/>
    <property type="match status" value="1"/>
</dbReference>
<dbReference type="AlphaFoldDB" id="C0QDX7"/>
<dbReference type="EMBL" id="CP001087">
    <property type="protein sequence ID" value="ACN17398.1"/>
    <property type="molecule type" value="Genomic_DNA"/>
</dbReference>
<dbReference type="PRINTS" id="PR00411">
    <property type="entry name" value="PNDRDTASEI"/>
</dbReference>
<dbReference type="InterPro" id="IPR036188">
    <property type="entry name" value="FAD/NAD-bd_sf"/>
</dbReference>
<dbReference type="SUPFAM" id="SSF51905">
    <property type="entry name" value="FAD/NAD(P)-binding domain"/>
    <property type="match status" value="2"/>
</dbReference>
<dbReference type="Gene3D" id="3.50.50.60">
    <property type="entry name" value="FAD/NAD(P)-binding domain"/>
    <property type="match status" value="2"/>
</dbReference>